<dbReference type="Proteomes" id="UP001530400">
    <property type="component" value="Unassembled WGS sequence"/>
</dbReference>
<comment type="caution">
    <text evidence="3">The sequence shown here is derived from an EMBL/GenBank/DDBJ whole genome shotgun (WGS) entry which is preliminary data.</text>
</comment>
<dbReference type="AlphaFoldDB" id="A0ABD3PB50"/>
<evidence type="ECO:0000256" key="1">
    <source>
        <dbReference type="SAM" id="MobiDB-lite"/>
    </source>
</evidence>
<keyword evidence="4" id="KW-1185">Reference proteome</keyword>
<evidence type="ECO:0000313" key="3">
    <source>
        <dbReference type="EMBL" id="KAL3785390.1"/>
    </source>
</evidence>
<proteinExistence type="predicted"/>
<keyword evidence="2" id="KW-0472">Membrane</keyword>
<evidence type="ECO:0000313" key="4">
    <source>
        <dbReference type="Proteomes" id="UP001530400"/>
    </source>
</evidence>
<dbReference type="EMBL" id="JALLPJ020000695">
    <property type="protein sequence ID" value="KAL3785390.1"/>
    <property type="molecule type" value="Genomic_DNA"/>
</dbReference>
<sequence>FSNKDEVRAEEQKSEEENRLLEEKRRAEEKTEKMVNSNIIRAGGLVVLAGTYVIYDRVYYNVPVAGAIAKNRVLKGEGRGSLYNTCSGESETFGKLTNVNLAKKAVTDLEFHFYNIHNPTEYLKGSDANVIEQGPYKLQKYSVAYDVAQAPSRLTDASDPDSKGSLKYSTANAYLVLDRDVTATSSLKRNADLSVTTSSDSKITLPTVKKALADHLSMNDSVTNFSPDYISFLGAMNDEVNMMLSLYCTSAQIDNIGVAGKDQCNGDEFGDISANCACCMLDDEYALETSRSNDGSPPPFINCNSLFDDEGPVISTLSLLASYDGGVSIKSAGEKKYDGSGDNFASTMYGQTEIHTALIQSHTVNDLMFGYPSAFLGRISYQAQLPQAREAAPLSSTKAEVSKLMLTGAMDNELSFKLGNVAGYTSHVGKVCFSTCTDAAGCTGYAPGRHEFSDADKIKLGGIDCKPYTTTFETVAKCTAINAALTLNPNDALHEVCGCANGSNEWSTQGCCLSSGMLNGEDLAGSGCLYEVAGVVDPNYAGMDTSTANAIDLGSAIESWIDRQESKVSSTFMCPAEGDGIAEHSLFGSFESFEGSDSHVTYYHTGNDRMRQDDVTSGASAPYLSMVSGSSGKYFKPKGLFTKVGTSQVTDGVPVGAHPVYIAAAKKPIDFVFEGFRTGFLRNKVCGTDTCIVSARLRPNVTSFVFNEDVADGAGMPFDGLQPVGHVKGPSVTGRPEYIHHPLYYNGDETLYTQQDNTHVDKDNGNGLKIYRPTTNANPGNFNGSSANYQLVDKAYVDSQTDALHSHIDIEVATGLGARERMRFGTSYSVWECDPAINDKCKRGLKSKGEHSCYKATSGADIFNAYAATLKTDLETLNRNVPSYACSAANVLSPEVVGGKIVPQYWSEASTVHMKIDEIDKIADMANKYMAEGESFILVMVFCWFLFLLGISMLLLCVCFEQKHQFNQAEVPRSTAVTSIAKSSTA</sequence>
<keyword evidence="2" id="KW-1133">Transmembrane helix</keyword>
<gene>
    <name evidence="3" type="ORF">ACHAWO_013577</name>
</gene>
<organism evidence="3 4">
    <name type="scientific">Cyclotella atomus</name>
    <dbReference type="NCBI Taxonomy" id="382360"/>
    <lineage>
        <taxon>Eukaryota</taxon>
        <taxon>Sar</taxon>
        <taxon>Stramenopiles</taxon>
        <taxon>Ochrophyta</taxon>
        <taxon>Bacillariophyta</taxon>
        <taxon>Coscinodiscophyceae</taxon>
        <taxon>Thalassiosirophycidae</taxon>
        <taxon>Stephanodiscales</taxon>
        <taxon>Stephanodiscaceae</taxon>
        <taxon>Cyclotella</taxon>
    </lineage>
</organism>
<feature type="region of interest" description="Disordered" evidence="1">
    <location>
        <begin position="1"/>
        <end position="25"/>
    </location>
</feature>
<keyword evidence="2" id="KW-0812">Transmembrane</keyword>
<feature type="non-terminal residue" evidence="3">
    <location>
        <position position="1"/>
    </location>
</feature>
<feature type="transmembrane region" description="Helical" evidence="2">
    <location>
        <begin position="936"/>
        <end position="960"/>
    </location>
</feature>
<name>A0ABD3PB50_9STRA</name>
<evidence type="ECO:0000256" key="2">
    <source>
        <dbReference type="SAM" id="Phobius"/>
    </source>
</evidence>
<accession>A0ABD3PB50</accession>
<protein>
    <submittedName>
        <fullName evidence="3">Uncharacterized protein</fullName>
    </submittedName>
</protein>
<reference evidence="3 4" key="1">
    <citation type="submission" date="2024-10" db="EMBL/GenBank/DDBJ databases">
        <title>Updated reference genomes for cyclostephanoid diatoms.</title>
        <authorList>
            <person name="Roberts W.R."/>
            <person name="Alverson A.J."/>
        </authorList>
    </citation>
    <scope>NUCLEOTIDE SEQUENCE [LARGE SCALE GENOMIC DNA]</scope>
    <source>
        <strain evidence="3 4">AJA010-31</strain>
    </source>
</reference>